<evidence type="ECO:0000313" key="2">
    <source>
        <dbReference type="Proteomes" id="UP001589775"/>
    </source>
</evidence>
<accession>A0ABV6ETG0</accession>
<comment type="caution">
    <text evidence="1">The sequence shown here is derived from an EMBL/GenBank/DDBJ whole genome shotgun (WGS) entry which is preliminary data.</text>
</comment>
<dbReference type="NCBIfam" id="TIGR04474">
    <property type="entry name" value="tcm_partner"/>
    <property type="match status" value="1"/>
</dbReference>
<gene>
    <name evidence="1" type="ORF">ACFFJ6_13610</name>
</gene>
<organism evidence="1 2">
    <name type="scientific">Rhodopseudomonas telluris</name>
    <dbReference type="NCBI Taxonomy" id="644215"/>
    <lineage>
        <taxon>Bacteria</taxon>
        <taxon>Pseudomonadati</taxon>
        <taxon>Pseudomonadota</taxon>
        <taxon>Alphaproteobacteria</taxon>
        <taxon>Hyphomicrobiales</taxon>
        <taxon>Nitrobacteraceae</taxon>
        <taxon>Rhodopseudomonas</taxon>
    </lineage>
</organism>
<dbReference type="RefSeq" id="WP_378388531.1">
    <property type="nucleotide sequence ID" value="NZ_JBHLWM010000005.1"/>
</dbReference>
<dbReference type="EMBL" id="JBHLWM010000005">
    <property type="protein sequence ID" value="MFC0241517.1"/>
    <property type="molecule type" value="Genomic_DNA"/>
</dbReference>
<proteinExistence type="predicted"/>
<name>A0ABV6ETG0_9BRAD</name>
<keyword evidence="2" id="KW-1185">Reference proteome</keyword>
<dbReference type="Proteomes" id="UP001589775">
    <property type="component" value="Unassembled WGS sequence"/>
</dbReference>
<protein>
    <submittedName>
        <fullName evidence="1">Three-Cys-motif partner protein TcmP</fullName>
    </submittedName>
</protein>
<evidence type="ECO:0000313" key="1">
    <source>
        <dbReference type="EMBL" id="MFC0241517.1"/>
    </source>
</evidence>
<reference evidence="1 2" key="1">
    <citation type="submission" date="2024-09" db="EMBL/GenBank/DDBJ databases">
        <authorList>
            <person name="Sun Q."/>
            <person name="Mori K."/>
        </authorList>
    </citation>
    <scope>NUCLEOTIDE SEQUENCE [LARGE SCALE GENOMIC DNA]</scope>
    <source>
        <strain evidence="1 2">KCTC 23279</strain>
    </source>
</reference>
<dbReference type="InterPro" id="IPR031009">
    <property type="entry name" value="Tcm_partner"/>
</dbReference>
<sequence>MVGKPYEWKIGAELEEHSRRKHKIVRQYFSRYLAVRCQRPQQARFRIAIVDGFAGAGAYNCGAPGSPLIFLQELEIATEAFNIKRAAEGMSPIDIECLLIFNDFNPDAIEILKDRVEPIIAASKDRLRRLHLKVQYFNDKFEAAYPDIKSLIERGNYRSVIFNLDQCGTSHVEYETIIDICKSFTSAEIFYTFMITSLLAFLQRTDRAQLSRQLRPFGLTEDDLVNLDGVMNNKEWLGAAERIVFNSFNRCAAYVSPFSINNPDGWRYWFIHFANNYRARQEYNNVLHENATMQAHFGRSGLNMLSYDPSHDGALYLFDPPGREDAKQQLHKDIPRLVTSFGDAIPVSEFYSSIYNSTPAHTDDVHAVIIENPDLEIFTEQGGERKRPNTIKPGDILRVKRQRSFPIFY</sequence>